<dbReference type="GO" id="GO:0008408">
    <property type="term" value="F:3'-5' exonuclease activity"/>
    <property type="evidence" value="ECO:0007669"/>
    <property type="project" value="TreeGrafter"/>
</dbReference>
<evidence type="ECO:0000256" key="3">
    <source>
        <dbReference type="ARBA" id="ARBA00022839"/>
    </source>
</evidence>
<dbReference type="CDD" id="cd06127">
    <property type="entry name" value="DEDDh"/>
    <property type="match status" value="1"/>
</dbReference>
<keyword evidence="1" id="KW-0540">Nuclease</keyword>
<dbReference type="SUPFAM" id="SSF53098">
    <property type="entry name" value="Ribonuclease H-like"/>
    <property type="match status" value="1"/>
</dbReference>
<sequence length="346" mass="37811">MIAFYDVETTIPIRKGQTFAMIEFGAVVLDQKGLYERECYSTLIKPRREGNLAPISERSINCNGITERMVKDSPSFADVADSIFRVLDGRIWAGHNIRRFDNPRIEQEFKAIGREPPKPSGIIDTLPLLKRSFGAGRAGNLKMATLGHYFGLGAERHRALEDARMNIEVLKSCATVILLEENFASMLSLGKPVDEEMPAGAIKAVAAGGDKKAAGSKKTTQEKGGKSESSDIAAAAAAADDGKAADKPKASSSTTPKADDGDSEAIATKLPEISEEEKRKVLSTAMENKATVWIRYNGGSNPLQPRPIIPLEWKNHLVKATCKQSGSERHFRLDRIVEIISKVWSE</sequence>
<feature type="compositionally biased region" description="Basic and acidic residues" evidence="4">
    <location>
        <begin position="240"/>
        <end position="249"/>
    </location>
</feature>
<evidence type="ECO:0000256" key="2">
    <source>
        <dbReference type="ARBA" id="ARBA00022801"/>
    </source>
</evidence>
<name>A0A7S2TRI1_9EUKA</name>
<feature type="domain" description="Exonuclease" evidence="5">
    <location>
        <begin position="1"/>
        <end position="179"/>
    </location>
</feature>
<evidence type="ECO:0000259" key="5">
    <source>
        <dbReference type="SMART" id="SM00479"/>
    </source>
</evidence>
<dbReference type="PANTHER" id="PTHR30231:SF4">
    <property type="entry name" value="PROTEIN NEN2"/>
    <property type="match status" value="1"/>
</dbReference>
<dbReference type="GO" id="GO:0003676">
    <property type="term" value="F:nucleic acid binding"/>
    <property type="evidence" value="ECO:0007669"/>
    <property type="project" value="InterPro"/>
</dbReference>
<dbReference type="PROSITE" id="PS52050">
    <property type="entry name" value="WYL"/>
    <property type="match status" value="1"/>
</dbReference>
<evidence type="ECO:0000313" key="6">
    <source>
        <dbReference type="EMBL" id="CAD9763001.1"/>
    </source>
</evidence>
<evidence type="ECO:0000256" key="4">
    <source>
        <dbReference type="SAM" id="MobiDB-lite"/>
    </source>
</evidence>
<keyword evidence="3" id="KW-0269">Exonuclease</keyword>
<dbReference type="InterPro" id="IPR013520">
    <property type="entry name" value="Ribonucl_H"/>
</dbReference>
<feature type="region of interest" description="Disordered" evidence="4">
    <location>
        <begin position="206"/>
        <end position="268"/>
    </location>
</feature>
<organism evidence="6">
    <name type="scientific">Lotharella oceanica</name>
    <dbReference type="NCBI Taxonomy" id="641309"/>
    <lineage>
        <taxon>Eukaryota</taxon>
        <taxon>Sar</taxon>
        <taxon>Rhizaria</taxon>
        <taxon>Cercozoa</taxon>
        <taxon>Chlorarachniophyceae</taxon>
        <taxon>Lotharella</taxon>
    </lineage>
</organism>
<dbReference type="PANTHER" id="PTHR30231">
    <property type="entry name" value="DNA POLYMERASE III SUBUNIT EPSILON"/>
    <property type="match status" value="1"/>
</dbReference>
<feature type="compositionally biased region" description="Low complexity" evidence="4">
    <location>
        <begin position="230"/>
        <end position="239"/>
    </location>
</feature>
<evidence type="ECO:0000256" key="1">
    <source>
        <dbReference type="ARBA" id="ARBA00022722"/>
    </source>
</evidence>
<protein>
    <recommendedName>
        <fullName evidence="5">Exonuclease domain-containing protein</fullName>
    </recommendedName>
</protein>
<dbReference type="AlphaFoldDB" id="A0A7S2TRI1"/>
<dbReference type="Pfam" id="PF00929">
    <property type="entry name" value="RNase_T"/>
    <property type="match status" value="1"/>
</dbReference>
<dbReference type="InterPro" id="IPR036397">
    <property type="entry name" value="RNaseH_sf"/>
</dbReference>
<gene>
    <name evidence="6" type="ORF">LSP00402_LOCUS9439</name>
</gene>
<keyword evidence="2" id="KW-0378">Hydrolase</keyword>
<proteinExistence type="predicted"/>
<dbReference type="EMBL" id="HBHP01015204">
    <property type="protein sequence ID" value="CAD9763001.1"/>
    <property type="molecule type" value="Transcribed_RNA"/>
</dbReference>
<dbReference type="InterPro" id="IPR012337">
    <property type="entry name" value="RNaseH-like_sf"/>
</dbReference>
<accession>A0A7S2TRI1</accession>
<reference evidence="6" key="1">
    <citation type="submission" date="2021-01" db="EMBL/GenBank/DDBJ databases">
        <authorList>
            <person name="Corre E."/>
            <person name="Pelletier E."/>
            <person name="Niang G."/>
            <person name="Scheremetjew M."/>
            <person name="Finn R."/>
            <person name="Kale V."/>
            <person name="Holt S."/>
            <person name="Cochrane G."/>
            <person name="Meng A."/>
            <person name="Brown T."/>
            <person name="Cohen L."/>
        </authorList>
    </citation>
    <scope>NUCLEOTIDE SEQUENCE</scope>
    <source>
        <strain evidence="6">CCMP622</strain>
    </source>
</reference>
<feature type="compositionally biased region" description="Basic and acidic residues" evidence="4">
    <location>
        <begin position="209"/>
        <end position="229"/>
    </location>
</feature>
<dbReference type="Gene3D" id="3.30.420.10">
    <property type="entry name" value="Ribonuclease H-like superfamily/Ribonuclease H"/>
    <property type="match status" value="1"/>
</dbReference>
<dbReference type="SMART" id="SM00479">
    <property type="entry name" value="EXOIII"/>
    <property type="match status" value="1"/>
</dbReference>